<feature type="domain" description="Abortive infection phage resistance protein N-terminal" evidence="2">
    <location>
        <begin position="30"/>
        <end position="176"/>
    </location>
</feature>
<proteinExistence type="predicted"/>
<evidence type="ECO:0000259" key="2">
    <source>
        <dbReference type="Pfam" id="PF22879"/>
    </source>
</evidence>
<organism evidence="3 4">
    <name type="scientific">Pedobacter panaciterrae</name>
    <dbReference type="NCBI Taxonomy" id="363849"/>
    <lineage>
        <taxon>Bacteria</taxon>
        <taxon>Pseudomonadati</taxon>
        <taxon>Bacteroidota</taxon>
        <taxon>Sphingobacteriia</taxon>
        <taxon>Sphingobacteriales</taxon>
        <taxon>Sphingobacteriaceae</taxon>
        <taxon>Pedobacter</taxon>
    </lineage>
</organism>
<accession>A0ABU8NSB8</accession>
<dbReference type="Pfam" id="PF22879">
    <property type="entry name" value="AIPR_N"/>
    <property type="match status" value="1"/>
</dbReference>
<name>A0ABU8NSB8_9SPHI</name>
<protein>
    <submittedName>
        <fullName evidence="3">AIPR family protein</fullName>
    </submittedName>
</protein>
<sequence length="673" mass="77690">MTLSDFAIDFLEYALMAVEDEKISQEDAVTQDILEYTIDSGDVVAAELCHYKVRGIKINAWNYDEENEVVDLFVTIFKSEAKLQRVSDKDVEDAFKKAENFFWAAREGKLLGKVEESETIVFDLVQIIEQTKETVKNVRIFVFTNGQASTETIPKAGEERNIYFDFQLWDIERLYQQYLIRSDKQPIEIDFISDYNYKLKCLSMDSVSDNVDCYLAILPANILAKIYGKYRQGILEKNVRNFLQFKTKVNRGIRKTIISSSDMFLSYNNGISTTAENVYIQYEANIPYITKIENWQIVNGGQTTASIFATSLEKGIDLSKVFVQLKISKIKNVKEMDMIVGYISQYANSQTGIKDSDFEVNSEFFVNIQQFSRSEWIPSITGGRATSKWYFERTRGQYLEDKAKLTTSESKKFDKEYPKNRKFTTPDIGKYEMSWQQKPYDVSKGAENNFKIFIDEIKNEKPVIDKDYYHYLIAKAILFKDIDAIVAREKLGGYKANMVSYLIAWISYKTNKRLSLDYIWENQRISEGLTLALTRMMPIVWDHINSPIKAGTNIGEWCKKPECWVSLKDKVVDIEELSAEVIETNAQNVDGDISEQYVSEFDIRVLEEASSIDAEIWFGISKWAKENSKFTPFDRKLLFNLGVLANRKAILNIKQAKNALRLIKASKEQGFVV</sequence>
<gene>
    <name evidence="3" type="ORF">WAE58_22055</name>
</gene>
<evidence type="ECO:0000259" key="1">
    <source>
        <dbReference type="Pfam" id="PF10592"/>
    </source>
</evidence>
<evidence type="ECO:0000313" key="3">
    <source>
        <dbReference type="EMBL" id="MEJ2905145.1"/>
    </source>
</evidence>
<feature type="domain" description="Abortive phage infection protein C-terminal" evidence="1">
    <location>
        <begin position="235"/>
        <end position="547"/>
    </location>
</feature>
<evidence type="ECO:0000313" key="4">
    <source>
        <dbReference type="Proteomes" id="UP001378956"/>
    </source>
</evidence>
<dbReference type="RefSeq" id="WP_337717695.1">
    <property type="nucleotide sequence ID" value="NZ_JBBEUB010000010.1"/>
</dbReference>
<dbReference type="InterPro" id="IPR018891">
    <property type="entry name" value="AIPR_C"/>
</dbReference>
<dbReference type="Pfam" id="PF10592">
    <property type="entry name" value="AIPR"/>
    <property type="match status" value="1"/>
</dbReference>
<comment type="caution">
    <text evidence="3">The sequence shown here is derived from an EMBL/GenBank/DDBJ whole genome shotgun (WGS) entry which is preliminary data.</text>
</comment>
<keyword evidence="4" id="KW-1185">Reference proteome</keyword>
<dbReference type="Proteomes" id="UP001378956">
    <property type="component" value="Unassembled WGS sequence"/>
</dbReference>
<dbReference type="EMBL" id="JBBEUB010000010">
    <property type="protein sequence ID" value="MEJ2905145.1"/>
    <property type="molecule type" value="Genomic_DNA"/>
</dbReference>
<reference evidence="3 4" key="1">
    <citation type="submission" date="2024-03" db="EMBL/GenBank/DDBJ databases">
        <title>Sequence of Lycoming College Course Isolates.</title>
        <authorList>
            <person name="Plotts O."/>
            <person name="Newman J."/>
        </authorList>
    </citation>
    <scope>NUCLEOTIDE SEQUENCE [LARGE SCALE GENOMIC DNA]</scope>
    <source>
        <strain evidence="3 4">CJB-3</strain>
    </source>
</reference>
<dbReference type="InterPro" id="IPR055101">
    <property type="entry name" value="AIPR_N"/>
</dbReference>